<evidence type="ECO:0000256" key="1">
    <source>
        <dbReference type="ARBA" id="ARBA00022977"/>
    </source>
</evidence>
<keyword evidence="1" id="KW-0784">Thiamine biosynthesis</keyword>
<dbReference type="Proteomes" id="UP001166291">
    <property type="component" value="Unassembled WGS sequence"/>
</dbReference>
<name>A0ABS6VU23_9GAMM</name>
<dbReference type="CDD" id="cd02192">
    <property type="entry name" value="PurM-like3"/>
    <property type="match status" value="1"/>
</dbReference>
<dbReference type="PANTHER" id="PTHR30270">
    <property type="entry name" value="THIAMINE-MONOPHOSPHATE KINASE"/>
    <property type="match status" value="1"/>
</dbReference>
<evidence type="ECO:0000313" key="5">
    <source>
        <dbReference type="Proteomes" id="UP001166291"/>
    </source>
</evidence>
<dbReference type="InterPro" id="IPR016188">
    <property type="entry name" value="PurM-like_N"/>
</dbReference>
<accession>A0ABS6VU23</accession>
<dbReference type="InterPro" id="IPR011413">
    <property type="entry name" value="UCP036540_AIR"/>
</dbReference>
<evidence type="ECO:0000259" key="2">
    <source>
        <dbReference type="Pfam" id="PF00586"/>
    </source>
</evidence>
<dbReference type="Pfam" id="PF00586">
    <property type="entry name" value="AIRS"/>
    <property type="match status" value="1"/>
</dbReference>
<keyword evidence="5" id="KW-1185">Reference proteome</keyword>
<dbReference type="RefSeq" id="WP_219044034.1">
    <property type="nucleotide sequence ID" value="NZ_JAHWDQ010000003.1"/>
</dbReference>
<proteinExistence type="predicted"/>
<dbReference type="InterPro" id="IPR006283">
    <property type="entry name" value="ThiL-like"/>
</dbReference>
<dbReference type="NCBIfam" id="TIGR04049">
    <property type="entry name" value="AIR_rel_sll0787"/>
    <property type="match status" value="1"/>
</dbReference>
<feature type="domain" description="PurM-like N-terminal" evidence="2">
    <location>
        <begin position="40"/>
        <end position="144"/>
    </location>
</feature>
<gene>
    <name evidence="4" type="ORF">KXJ70_13525</name>
</gene>
<comment type="caution">
    <text evidence="4">The sequence shown here is derived from an EMBL/GenBank/DDBJ whole genome shotgun (WGS) entry which is preliminary data.</text>
</comment>
<dbReference type="PIRSF" id="PIRSF036540">
    <property type="entry name" value="UCP036540_AIR"/>
    <property type="match status" value="1"/>
</dbReference>
<protein>
    <submittedName>
        <fullName evidence="4">Sll0787 family AIR synthase-like protein</fullName>
    </submittedName>
</protein>
<dbReference type="EMBL" id="JAHWDQ010000003">
    <property type="protein sequence ID" value="MBW2941811.1"/>
    <property type="molecule type" value="Genomic_DNA"/>
</dbReference>
<reference evidence="4" key="1">
    <citation type="submission" date="2021-07" db="EMBL/GenBank/DDBJ databases">
        <title>Zhongshania sp. CAU 1632 isolated from seawater.</title>
        <authorList>
            <person name="Kim W."/>
        </authorList>
    </citation>
    <scope>NUCLEOTIDE SEQUENCE</scope>
    <source>
        <strain evidence="4">CAU 1632</strain>
    </source>
</reference>
<organism evidence="4 5">
    <name type="scientific">Zhongshania aquimaris</name>
    <dbReference type="NCBI Taxonomy" id="2857107"/>
    <lineage>
        <taxon>Bacteria</taxon>
        <taxon>Pseudomonadati</taxon>
        <taxon>Pseudomonadota</taxon>
        <taxon>Gammaproteobacteria</taxon>
        <taxon>Cellvibrionales</taxon>
        <taxon>Spongiibacteraceae</taxon>
        <taxon>Zhongshania</taxon>
    </lineage>
</organism>
<feature type="domain" description="PurM-like C-terminal" evidence="3">
    <location>
        <begin position="197"/>
        <end position="295"/>
    </location>
</feature>
<dbReference type="PANTHER" id="PTHR30270:SF0">
    <property type="entry name" value="THIAMINE-MONOPHOSPHATE KINASE"/>
    <property type="match status" value="1"/>
</dbReference>
<dbReference type="InterPro" id="IPR024030">
    <property type="entry name" value="AIR_synthase-rel_sll0787"/>
</dbReference>
<dbReference type="Pfam" id="PF02769">
    <property type="entry name" value="AIRS_C"/>
    <property type="match status" value="1"/>
</dbReference>
<sequence>MSLRQLLDQVYRHAGIAHKRDISVLTPYMPALPTGLHPNGDDTAALPHPYGHTLFAIEGFIEEFVEHDPWFAGWCGVMVNVSDIAAMGGRPNAIVNAIWDKGGSKAELLMQGMRDAANAFGVSIVGGHTNLRANQTQLAVAILGHANNVLSSFAARPGQALVAAIDLRGKYRPPFLNWDAATSAPPERLRGDISLLSEIADKQLASAAKDISQAGLLGTTVMLLECSGVGAEINLNTIPRPDGVAWSDWLCSFPSFGYLLATDHANVPELLATFSGRGICAAEIGRIVREPMLNLRDGDEYETFWNLNSSLLMGLGRGAYRVDETKKSLTKQEDYPCPL</sequence>
<evidence type="ECO:0000313" key="4">
    <source>
        <dbReference type="EMBL" id="MBW2941811.1"/>
    </source>
</evidence>
<evidence type="ECO:0000259" key="3">
    <source>
        <dbReference type="Pfam" id="PF02769"/>
    </source>
</evidence>
<dbReference type="InterPro" id="IPR010918">
    <property type="entry name" value="PurM-like_C_dom"/>
</dbReference>